<protein>
    <recommendedName>
        <fullName evidence="4">Orphan protein</fullName>
    </recommendedName>
</protein>
<evidence type="ECO:0000256" key="1">
    <source>
        <dbReference type="SAM" id="SignalP"/>
    </source>
</evidence>
<dbReference type="InterPro" id="IPR046525">
    <property type="entry name" value="DUF6702"/>
</dbReference>
<evidence type="ECO:0000313" key="3">
    <source>
        <dbReference type="Proteomes" id="UP000228987"/>
    </source>
</evidence>
<evidence type="ECO:0000313" key="2">
    <source>
        <dbReference type="EMBL" id="PCJ41753.1"/>
    </source>
</evidence>
<reference evidence="3" key="1">
    <citation type="submission" date="2017-08" db="EMBL/GenBank/DDBJ databases">
        <title>A dynamic microbial community with high functional redundancy inhabits the cold, oxic subseafloor aquifer.</title>
        <authorList>
            <person name="Tully B.J."/>
            <person name="Wheat C.G."/>
            <person name="Glazer B.T."/>
            <person name="Huber J.A."/>
        </authorList>
    </citation>
    <scope>NUCLEOTIDE SEQUENCE [LARGE SCALE GENOMIC DNA]</scope>
</reference>
<feature type="chain" id="PRO_5012246797" description="Orphan protein" evidence="1">
    <location>
        <begin position="25"/>
        <end position="168"/>
    </location>
</feature>
<dbReference type="Pfam" id="PF20420">
    <property type="entry name" value="DUF6702"/>
    <property type="match status" value="1"/>
</dbReference>
<name>A0A2A5CDD0_9GAMM</name>
<keyword evidence="1" id="KW-0732">Signal</keyword>
<comment type="caution">
    <text evidence="2">The sequence shown here is derived from an EMBL/GenBank/DDBJ whole genome shotgun (WGS) entry which is preliminary data.</text>
</comment>
<dbReference type="EMBL" id="NVWI01000004">
    <property type="protein sequence ID" value="PCJ41753.1"/>
    <property type="molecule type" value="Genomic_DNA"/>
</dbReference>
<proteinExistence type="predicted"/>
<feature type="signal peptide" evidence="1">
    <location>
        <begin position="1"/>
        <end position="24"/>
    </location>
</feature>
<organism evidence="2 3">
    <name type="scientific">SAR86 cluster bacterium</name>
    <dbReference type="NCBI Taxonomy" id="2030880"/>
    <lineage>
        <taxon>Bacteria</taxon>
        <taxon>Pseudomonadati</taxon>
        <taxon>Pseudomonadota</taxon>
        <taxon>Gammaproteobacteria</taxon>
        <taxon>SAR86 cluster</taxon>
    </lineage>
</organism>
<accession>A0A2A5CDD0</accession>
<gene>
    <name evidence="2" type="ORF">COA71_07000</name>
</gene>
<evidence type="ECO:0008006" key="4">
    <source>
        <dbReference type="Google" id="ProtNLM"/>
    </source>
</evidence>
<dbReference type="AlphaFoldDB" id="A0A2A5CDD0"/>
<sequence>MRPGLILCAWLALFPILGAMQAQAHLEQTLLTTITLNSRTQRLEIIHQIYAHDIEHAFGNAVQADGGLDRIPAQAMVGIELSSTFKLWDADGEEIPLTLVGAELEAEFFYIYQEAELTSIPEVMRVDHGMLRNHWPNMQNYLNVDYGNFIKSLIFSNNDGAKTITNEQ</sequence>
<dbReference type="Proteomes" id="UP000228987">
    <property type="component" value="Unassembled WGS sequence"/>
</dbReference>